<sequence length="126" mass="14493">MHFTYTPEYIDDSFYCTLGFTGKLYGSIPVIVTAWHCSFWIWGRDVSVYQPEIGSSYYIGYSYQPAGCAYRQIDAYTIETYCDIMTIPVDTSRRTIAPQIFKPYHYVTWGSVVRVLGDSTSPCWAN</sequence>
<dbReference type="EMBL" id="CP000660">
    <property type="protein sequence ID" value="ABP50307.1"/>
    <property type="molecule type" value="Genomic_DNA"/>
</dbReference>
<evidence type="ECO:0000313" key="1">
    <source>
        <dbReference type="EMBL" id="ABP50307.1"/>
    </source>
</evidence>
<organism evidence="1 2">
    <name type="scientific">Pyrobaculum arsenaticum (strain DSM 13514 / JCM 11321 / PZ6)</name>
    <dbReference type="NCBI Taxonomy" id="340102"/>
    <lineage>
        <taxon>Archaea</taxon>
        <taxon>Thermoproteota</taxon>
        <taxon>Thermoprotei</taxon>
        <taxon>Thermoproteales</taxon>
        <taxon>Thermoproteaceae</taxon>
        <taxon>Pyrobaculum</taxon>
    </lineage>
</organism>
<reference evidence="1 2" key="1">
    <citation type="submission" date="2007-04" db="EMBL/GenBank/DDBJ databases">
        <title>Complete sequence of Pyrobaculum arsenaticum DSM 13514.</title>
        <authorList>
            <consortium name="US DOE Joint Genome Institute"/>
            <person name="Copeland A."/>
            <person name="Lucas S."/>
            <person name="Lapidus A."/>
            <person name="Barry K."/>
            <person name="Glavina del Rio T."/>
            <person name="Dalin E."/>
            <person name="Tice H."/>
            <person name="Pitluck S."/>
            <person name="Chain P."/>
            <person name="Malfatti S."/>
            <person name="Shin M."/>
            <person name="Vergez L."/>
            <person name="Schmutz J."/>
            <person name="Larimer F."/>
            <person name="Land M."/>
            <person name="Hauser L."/>
            <person name="Kyrpides N."/>
            <person name="Mikhailova N."/>
            <person name="Cozen A.E."/>
            <person name="Fitz-Gibbon S.T."/>
            <person name="House C.H."/>
            <person name="Saltikov C."/>
            <person name="Lowe T.M."/>
            <person name="Richardson P."/>
        </authorList>
    </citation>
    <scope>NUCLEOTIDE SEQUENCE [LARGE SCALE GENOMIC DNA]</scope>
    <source>
        <strain evidence="2">ATCC 700994 / DSM 13514 / JCM 11321 / PZ6</strain>
    </source>
</reference>
<proteinExistence type="predicted"/>
<dbReference type="HOGENOM" id="CLU_1976615_0_0_2"/>
<evidence type="ECO:0008006" key="3">
    <source>
        <dbReference type="Google" id="ProtNLM"/>
    </source>
</evidence>
<gene>
    <name evidence="1" type="ordered locus">Pars_0721</name>
</gene>
<dbReference type="InterPro" id="IPR009003">
    <property type="entry name" value="Peptidase_S1_PA"/>
</dbReference>
<protein>
    <recommendedName>
        <fullName evidence="3">Peptidase S1 domain-containing protein</fullName>
    </recommendedName>
</protein>
<dbReference type="STRING" id="340102.Pars_0721"/>
<evidence type="ECO:0000313" key="2">
    <source>
        <dbReference type="Proteomes" id="UP000001567"/>
    </source>
</evidence>
<name>A4WIU0_PYRAR</name>
<dbReference type="Proteomes" id="UP000001567">
    <property type="component" value="Chromosome"/>
</dbReference>
<dbReference type="KEGG" id="pas:Pars_0721"/>
<dbReference type="AlphaFoldDB" id="A4WIU0"/>
<accession>A4WIU0</accession>
<dbReference type="SUPFAM" id="SSF50494">
    <property type="entry name" value="Trypsin-like serine proteases"/>
    <property type="match status" value="1"/>
</dbReference>